<name>A0A0L0F317_9EUKA</name>
<sequence length="67" mass="7227">TAKALADMSKNGAKIFVETVPSDTNGTDGQEEVHLTTGYKVRVQKLTDEGLTWSMQCDLSSVCLYSG</sequence>
<organism evidence="1 2">
    <name type="scientific">Sphaeroforma arctica JP610</name>
    <dbReference type="NCBI Taxonomy" id="667725"/>
    <lineage>
        <taxon>Eukaryota</taxon>
        <taxon>Ichthyosporea</taxon>
        <taxon>Ichthyophonida</taxon>
        <taxon>Sphaeroforma</taxon>
    </lineage>
</organism>
<dbReference type="EMBL" id="KQ249580">
    <property type="protein sequence ID" value="KNC71072.1"/>
    <property type="molecule type" value="Genomic_DNA"/>
</dbReference>
<feature type="non-terminal residue" evidence="1">
    <location>
        <position position="1"/>
    </location>
</feature>
<dbReference type="GeneID" id="25916897"/>
<gene>
    <name evidence="1" type="ORF">SARC_16393</name>
</gene>
<protein>
    <submittedName>
        <fullName evidence="1">Uncharacterized protein</fullName>
    </submittedName>
</protein>
<evidence type="ECO:0000313" key="2">
    <source>
        <dbReference type="Proteomes" id="UP000054560"/>
    </source>
</evidence>
<dbReference type="RefSeq" id="XP_014144974.1">
    <property type="nucleotide sequence ID" value="XM_014289499.1"/>
</dbReference>
<evidence type="ECO:0000313" key="1">
    <source>
        <dbReference type="EMBL" id="KNC71072.1"/>
    </source>
</evidence>
<keyword evidence="2" id="KW-1185">Reference proteome</keyword>
<reference evidence="1 2" key="1">
    <citation type="submission" date="2011-02" db="EMBL/GenBank/DDBJ databases">
        <title>The Genome Sequence of Sphaeroforma arctica JP610.</title>
        <authorList>
            <consortium name="The Broad Institute Genome Sequencing Platform"/>
            <person name="Russ C."/>
            <person name="Cuomo C."/>
            <person name="Young S.K."/>
            <person name="Zeng Q."/>
            <person name="Gargeya S."/>
            <person name="Alvarado L."/>
            <person name="Berlin A."/>
            <person name="Chapman S.B."/>
            <person name="Chen Z."/>
            <person name="Freedman E."/>
            <person name="Gellesch M."/>
            <person name="Goldberg J."/>
            <person name="Griggs A."/>
            <person name="Gujja S."/>
            <person name="Heilman E."/>
            <person name="Heiman D."/>
            <person name="Howarth C."/>
            <person name="Mehta T."/>
            <person name="Neiman D."/>
            <person name="Pearson M."/>
            <person name="Roberts A."/>
            <person name="Saif S."/>
            <person name="Shea T."/>
            <person name="Shenoy N."/>
            <person name="Sisk P."/>
            <person name="Stolte C."/>
            <person name="Sykes S."/>
            <person name="White J."/>
            <person name="Yandava C."/>
            <person name="Burger G."/>
            <person name="Gray M.W."/>
            <person name="Holland P.W.H."/>
            <person name="King N."/>
            <person name="Lang F.B.F."/>
            <person name="Roger A.J."/>
            <person name="Ruiz-Trillo I."/>
            <person name="Haas B."/>
            <person name="Nusbaum C."/>
            <person name="Birren B."/>
        </authorList>
    </citation>
    <scope>NUCLEOTIDE SEQUENCE [LARGE SCALE GENOMIC DNA]</scope>
    <source>
        <strain evidence="1 2">JP610</strain>
    </source>
</reference>
<dbReference type="AlphaFoldDB" id="A0A0L0F317"/>
<proteinExistence type="predicted"/>
<dbReference type="Proteomes" id="UP000054560">
    <property type="component" value="Unassembled WGS sequence"/>
</dbReference>
<accession>A0A0L0F317</accession>